<dbReference type="GO" id="GO:0005874">
    <property type="term" value="C:microtubule"/>
    <property type="evidence" value="ECO:0007669"/>
    <property type="project" value="UniProtKB-KW"/>
</dbReference>
<dbReference type="Proteomes" id="UP000019118">
    <property type="component" value="Unassembled WGS sequence"/>
</dbReference>
<evidence type="ECO:0000313" key="6">
    <source>
        <dbReference type="EnsemblMetazoa" id="XP_019772160.1"/>
    </source>
</evidence>
<dbReference type="AlphaFoldDB" id="A0AAR5QG15"/>
<protein>
    <recommendedName>
        <fullName evidence="5">Tubulin/FtsZ 2-layer sandwich domain-containing protein</fullName>
    </recommendedName>
</protein>
<dbReference type="SUPFAM" id="SSF55307">
    <property type="entry name" value="Tubulin C-terminal domain-like"/>
    <property type="match status" value="1"/>
</dbReference>
<evidence type="ECO:0000256" key="4">
    <source>
        <dbReference type="ARBA" id="ARBA00023134"/>
    </source>
</evidence>
<keyword evidence="3" id="KW-0547">Nucleotide-binding</keyword>
<dbReference type="InterPro" id="IPR018316">
    <property type="entry name" value="Tubulin/FtsZ_2-layer-sand-dom"/>
</dbReference>
<reference evidence="6" key="2">
    <citation type="submission" date="2024-08" db="UniProtKB">
        <authorList>
            <consortium name="EnsemblMetazoa"/>
        </authorList>
    </citation>
    <scope>IDENTIFICATION</scope>
</reference>
<evidence type="ECO:0000256" key="1">
    <source>
        <dbReference type="ARBA" id="ARBA00009636"/>
    </source>
</evidence>
<dbReference type="Gene3D" id="1.10.287.600">
    <property type="entry name" value="Helix hairpin bin"/>
    <property type="match status" value="1"/>
</dbReference>
<evidence type="ECO:0000313" key="7">
    <source>
        <dbReference type="Proteomes" id="UP000019118"/>
    </source>
</evidence>
<dbReference type="PANTHER" id="PTHR11588">
    <property type="entry name" value="TUBULIN"/>
    <property type="match status" value="1"/>
</dbReference>
<name>A0AAR5QG15_DENPD</name>
<dbReference type="EnsemblMetazoa" id="XM_019916601.1">
    <property type="protein sequence ID" value="XP_019772160.1"/>
    <property type="gene ID" value="LOC109545758"/>
</dbReference>
<dbReference type="GO" id="GO:0007017">
    <property type="term" value="P:microtubule-based process"/>
    <property type="evidence" value="ECO:0007669"/>
    <property type="project" value="InterPro"/>
</dbReference>
<dbReference type="InterPro" id="IPR023123">
    <property type="entry name" value="Tubulin_C"/>
</dbReference>
<keyword evidence="4" id="KW-0342">GTP-binding</keyword>
<dbReference type="InterPro" id="IPR000217">
    <property type="entry name" value="Tubulin"/>
</dbReference>
<dbReference type="InterPro" id="IPR008280">
    <property type="entry name" value="Tub_FtsZ_C"/>
</dbReference>
<proteinExistence type="inferred from homology"/>
<keyword evidence="2" id="KW-0493">Microtubule</keyword>
<feature type="domain" description="Tubulin/FtsZ 2-layer sandwich" evidence="5">
    <location>
        <begin position="12"/>
        <end position="133"/>
    </location>
</feature>
<sequence>MNEINTNMVPFPKMSFLSSSFNHLVTANSKISSKRLKEELFFACCNRSNQLVQVDPLGPKSVLLASTLIGRGEYSTADLQGYIGKLQAKGRFTSWSKKAVKMGLCNVPPNGQNVALFSLFNTTGMFGLFQHIAKQFSSLFRKQAHIHHYTNVSSFEMDFFDECLESLRDVMHKYKSLENVGPQTIPRLEPRSCD</sequence>
<evidence type="ECO:0000256" key="2">
    <source>
        <dbReference type="ARBA" id="ARBA00022701"/>
    </source>
</evidence>
<dbReference type="GO" id="GO:0005525">
    <property type="term" value="F:GTP binding"/>
    <property type="evidence" value="ECO:0007669"/>
    <property type="project" value="UniProtKB-KW"/>
</dbReference>
<evidence type="ECO:0000259" key="5">
    <source>
        <dbReference type="Pfam" id="PF03953"/>
    </source>
</evidence>
<comment type="similarity">
    <text evidence="1">Belongs to the tubulin family.</text>
</comment>
<evidence type="ECO:0000256" key="3">
    <source>
        <dbReference type="ARBA" id="ARBA00022741"/>
    </source>
</evidence>
<reference evidence="7" key="1">
    <citation type="journal article" date="2013" name="Genome Biol.">
        <title>Draft genome of the mountain pine beetle, Dendroctonus ponderosae Hopkins, a major forest pest.</title>
        <authorList>
            <person name="Keeling C.I."/>
            <person name="Yuen M.M."/>
            <person name="Liao N.Y."/>
            <person name="Docking T.R."/>
            <person name="Chan S.K."/>
            <person name="Taylor G.A."/>
            <person name="Palmquist D.L."/>
            <person name="Jackman S.D."/>
            <person name="Nguyen A."/>
            <person name="Li M."/>
            <person name="Henderson H."/>
            <person name="Janes J.K."/>
            <person name="Zhao Y."/>
            <person name="Pandoh P."/>
            <person name="Moore R."/>
            <person name="Sperling F.A."/>
            <person name="Huber D.P."/>
            <person name="Birol I."/>
            <person name="Jones S.J."/>
            <person name="Bohlmann J."/>
        </authorList>
    </citation>
    <scope>NUCLEOTIDE SEQUENCE</scope>
</reference>
<dbReference type="Pfam" id="PF03953">
    <property type="entry name" value="Tubulin_C"/>
    <property type="match status" value="1"/>
</dbReference>
<organism evidence="6 7">
    <name type="scientific">Dendroctonus ponderosae</name>
    <name type="common">Mountain pine beetle</name>
    <dbReference type="NCBI Taxonomy" id="77166"/>
    <lineage>
        <taxon>Eukaryota</taxon>
        <taxon>Metazoa</taxon>
        <taxon>Ecdysozoa</taxon>
        <taxon>Arthropoda</taxon>
        <taxon>Hexapoda</taxon>
        <taxon>Insecta</taxon>
        <taxon>Pterygota</taxon>
        <taxon>Neoptera</taxon>
        <taxon>Endopterygota</taxon>
        <taxon>Coleoptera</taxon>
        <taxon>Polyphaga</taxon>
        <taxon>Cucujiformia</taxon>
        <taxon>Curculionidae</taxon>
        <taxon>Scolytinae</taxon>
        <taxon>Dendroctonus</taxon>
    </lineage>
</organism>
<keyword evidence="7" id="KW-1185">Reference proteome</keyword>
<accession>A0AAR5QG15</accession>
<dbReference type="Gene3D" id="3.40.50.1440">
    <property type="entry name" value="Tubulin/FtsZ, GTPase domain"/>
    <property type="match status" value="1"/>
</dbReference>
<dbReference type="InterPro" id="IPR036525">
    <property type="entry name" value="Tubulin/FtsZ_GTPase_sf"/>
</dbReference>